<accession>A0A0C2ILL6</accession>
<dbReference type="AlphaFoldDB" id="A0A0C2ILL6"/>
<name>A0A0C2ILL6_THEKT</name>
<gene>
    <name evidence="1" type="ORF">RF11_14209</name>
</gene>
<evidence type="ECO:0000313" key="2">
    <source>
        <dbReference type="Proteomes" id="UP000031668"/>
    </source>
</evidence>
<sequence length="104" mass="12182">MNSRVWTISALRTILNGYNNASVQVVTHPKISVKSRMIYCNIVSVFYTVKIINESKLFYLSFLHYQISNSSIFIYKNRPRISISVLLMINRQRVFLDSFKSIKN</sequence>
<reference evidence="1 2" key="1">
    <citation type="journal article" date="2014" name="Genome Biol. Evol.">
        <title>The genome of the myxosporean Thelohanellus kitauei shows adaptations to nutrient acquisition within its fish host.</title>
        <authorList>
            <person name="Yang Y."/>
            <person name="Xiong J."/>
            <person name="Zhou Z."/>
            <person name="Huo F."/>
            <person name="Miao W."/>
            <person name="Ran C."/>
            <person name="Liu Y."/>
            <person name="Zhang J."/>
            <person name="Feng J."/>
            <person name="Wang M."/>
            <person name="Wang M."/>
            <person name="Wang L."/>
            <person name="Yao B."/>
        </authorList>
    </citation>
    <scope>NUCLEOTIDE SEQUENCE [LARGE SCALE GENOMIC DNA]</scope>
    <source>
        <strain evidence="1">Wuqing</strain>
    </source>
</reference>
<dbReference type="Proteomes" id="UP000031668">
    <property type="component" value="Unassembled WGS sequence"/>
</dbReference>
<keyword evidence="2" id="KW-1185">Reference proteome</keyword>
<evidence type="ECO:0000313" key="1">
    <source>
        <dbReference type="EMBL" id="KII66319.1"/>
    </source>
</evidence>
<comment type="caution">
    <text evidence="1">The sequence shown here is derived from an EMBL/GenBank/DDBJ whole genome shotgun (WGS) entry which is preliminary data.</text>
</comment>
<organism evidence="1 2">
    <name type="scientific">Thelohanellus kitauei</name>
    <name type="common">Myxosporean</name>
    <dbReference type="NCBI Taxonomy" id="669202"/>
    <lineage>
        <taxon>Eukaryota</taxon>
        <taxon>Metazoa</taxon>
        <taxon>Cnidaria</taxon>
        <taxon>Myxozoa</taxon>
        <taxon>Myxosporea</taxon>
        <taxon>Bivalvulida</taxon>
        <taxon>Platysporina</taxon>
        <taxon>Myxobolidae</taxon>
        <taxon>Thelohanellus</taxon>
    </lineage>
</organism>
<proteinExistence type="predicted"/>
<protein>
    <submittedName>
        <fullName evidence="1">Uncharacterized protein</fullName>
    </submittedName>
</protein>
<dbReference type="EMBL" id="JWZT01003552">
    <property type="protein sequence ID" value="KII66319.1"/>
    <property type="molecule type" value="Genomic_DNA"/>
</dbReference>